<feature type="non-terminal residue" evidence="1">
    <location>
        <position position="1"/>
    </location>
</feature>
<dbReference type="Proteomes" id="UP000292957">
    <property type="component" value="Unassembled WGS sequence"/>
</dbReference>
<proteinExistence type="predicted"/>
<protein>
    <submittedName>
        <fullName evidence="1">Uncharacterized protein</fullName>
    </submittedName>
</protein>
<dbReference type="EMBL" id="ML143549">
    <property type="protein sequence ID" value="TBU22266.1"/>
    <property type="molecule type" value="Genomic_DNA"/>
</dbReference>
<feature type="non-terminal residue" evidence="1">
    <location>
        <position position="96"/>
    </location>
</feature>
<organism evidence="1">
    <name type="scientific">Dichomitus squalens</name>
    <dbReference type="NCBI Taxonomy" id="114155"/>
    <lineage>
        <taxon>Eukaryota</taxon>
        <taxon>Fungi</taxon>
        <taxon>Dikarya</taxon>
        <taxon>Basidiomycota</taxon>
        <taxon>Agaricomycotina</taxon>
        <taxon>Agaricomycetes</taxon>
        <taxon>Polyporales</taxon>
        <taxon>Polyporaceae</taxon>
        <taxon>Dichomitus</taxon>
    </lineage>
</organism>
<gene>
    <name evidence="1" type="ORF">BD311DRAFT_602399</name>
</gene>
<dbReference type="AlphaFoldDB" id="A0A4Q9M9D9"/>
<reference evidence="1" key="1">
    <citation type="submission" date="2019-01" db="EMBL/GenBank/DDBJ databases">
        <title>Draft genome sequences of three monokaryotic isolates of the white-rot basidiomycete fungus Dichomitus squalens.</title>
        <authorList>
            <consortium name="DOE Joint Genome Institute"/>
            <person name="Lopez S.C."/>
            <person name="Andreopoulos B."/>
            <person name="Pangilinan J."/>
            <person name="Lipzen A."/>
            <person name="Riley R."/>
            <person name="Ahrendt S."/>
            <person name="Ng V."/>
            <person name="Barry K."/>
            <person name="Daum C."/>
            <person name="Grigoriev I.V."/>
            <person name="Hilden K.S."/>
            <person name="Makela M.R."/>
            <person name="de Vries R.P."/>
        </authorList>
    </citation>
    <scope>NUCLEOTIDE SEQUENCE [LARGE SCALE GENOMIC DNA]</scope>
    <source>
        <strain evidence="1">OM18370.1</strain>
    </source>
</reference>
<sequence>DGPLPATSIYDHHHMSTEQRYAENIHNFLQTNADDPACKDFLRDLKTHLLQRLTDGTALHTDDEPTDEDIARVRICSNRLYRQKVLRINYTTYDMR</sequence>
<evidence type="ECO:0000313" key="1">
    <source>
        <dbReference type="EMBL" id="TBU22266.1"/>
    </source>
</evidence>
<name>A0A4Q9M9D9_9APHY</name>
<accession>A0A4Q9M9D9</accession>
<dbReference type="OrthoDB" id="3267098at2759"/>